<gene>
    <name evidence="2" type="ORF">CDL15_Pgr020209</name>
    <name evidence="3" type="ORF">CRG98_028042</name>
</gene>
<proteinExistence type="predicted"/>
<evidence type="ECO:0000313" key="4">
    <source>
        <dbReference type="Proteomes" id="UP000197138"/>
    </source>
</evidence>
<evidence type="ECO:0000313" key="2">
    <source>
        <dbReference type="EMBL" id="OWM62915.1"/>
    </source>
</evidence>
<dbReference type="SMART" id="SM00256">
    <property type="entry name" value="FBOX"/>
    <property type="match status" value="1"/>
</dbReference>
<dbReference type="Pfam" id="PF14299">
    <property type="entry name" value="PP2"/>
    <property type="match status" value="1"/>
</dbReference>
<dbReference type="InterPro" id="IPR025886">
    <property type="entry name" value="PP2-like"/>
</dbReference>
<sequence length="278" mass="31784">MSLELLPGDCFAHILAFASPRDACRCSVVSPGIRSLTDSDAVWDNFLPYDYREIIARMVTPDVFRSKKEIFMKLCEPLLIDGGTKTFWIDKSTGKKCYRLNAKHLSITLAENPLFWSWKPHPQSRFSEVAELRTIWWLEIKGMVKTIMLSPDTLYGVYLILQLADRAYGLDCLASEIILEFGSFKLLGTVHLCRYRCKEQVGDCTSHRNRNRMLGSSLPEGMPCEREDGWMEVEIGAFYRNHGGDEDQNVKICLREIKGQHLKGGLIVEGLEIRPKLF</sequence>
<dbReference type="PROSITE" id="PS50181">
    <property type="entry name" value="FBOX"/>
    <property type="match status" value="1"/>
</dbReference>
<dbReference type="InterPro" id="IPR001810">
    <property type="entry name" value="F-box_dom"/>
</dbReference>
<protein>
    <recommendedName>
        <fullName evidence="1">F-box domain-containing protein</fullName>
    </recommendedName>
</protein>
<dbReference type="EMBL" id="MTKT01006319">
    <property type="protein sequence ID" value="OWM62915.1"/>
    <property type="molecule type" value="Genomic_DNA"/>
</dbReference>
<evidence type="ECO:0000259" key="1">
    <source>
        <dbReference type="PROSITE" id="PS50181"/>
    </source>
</evidence>
<dbReference type="CDD" id="cd22162">
    <property type="entry name" value="F-box_AtSKIP3-like"/>
    <property type="match status" value="1"/>
</dbReference>
<reference evidence="4" key="1">
    <citation type="journal article" date="2017" name="Plant J.">
        <title>The pomegranate (Punica granatum L.) genome and the genomics of punicalagin biosynthesis.</title>
        <authorList>
            <person name="Qin G."/>
            <person name="Xu C."/>
            <person name="Ming R."/>
            <person name="Tang H."/>
            <person name="Guyot R."/>
            <person name="Kramer E.M."/>
            <person name="Hu Y."/>
            <person name="Yi X."/>
            <person name="Qi Y."/>
            <person name="Xu X."/>
            <person name="Gao Z."/>
            <person name="Pan H."/>
            <person name="Jian J."/>
            <person name="Tian Y."/>
            <person name="Yue Z."/>
            <person name="Xu Y."/>
        </authorList>
    </citation>
    <scope>NUCLEOTIDE SEQUENCE [LARGE SCALE GENOMIC DNA]</scope>
    <source>
        <strain evidence="4">cv. Dabenzi</strain>
    </source>
</reference>
<dbReference type="SUPFAM" id="SSF81383">
    <property type="entry name" value="F-box domain"/>
    <property type="match status" value="1"/>
</dbReference>
<dbReference type="Proteomes" id="UP000197138">
    <property type="component" value="Unassembled WGS sequence"/>
</dbReference>
<name>A0A218VQY5_PUNGR</name>
<keyword evidence="5" id="KW-1185">Reference proteome</keyword>
<dbReference type="EMBL" id="PGOL01002006">
    <property type="protein sequence ID" value="PKI51482.1"/>
    <property type="molecule type" value="Genomic_DNA"/>
</dbReference>
<dbReference type="PANTHER" id="PTHR32278:SF11">
    <property type="entry name" value="F-BOX DOMAIN-CONTAINING PROTEIN"/>
    <property type="match status" value="1"/>
</dbReference>
<dbReference type="Pfam" id="PF00646">
    <property type="entry name" value="F-box"/>
    <property type="match status" value="1"/>
</dbReference>
<dbReference type="OrthoDB" id="1918565at2759"/>
<reference evidence="2" key="2">
    <citation type="submission" date="2017-06" db="EMBL/GenBank/DDBJ databases">
        <title>The pomegranate genome and the genomics of punicalagin biosynthesis.</title>
        <authorList>
            <person name="Xu C."/>
        </authorList>
    </citation>
    <scope>NUCLEOTIDE SEQUENCE [LARGE SCALE GENOMIC DNA]</scope>
    <source>
        <tissue evidence="2">Fresh leaf</tissue>
    </source>
</reference>
<dbReference type="InterPro" id="IPR036047">
    <property type="entry name" value="F-box-like_dom_sf"/>
</dbReference>
<accession>A0A218VQY5</accession>
<dbReference type="Proteomes" id="UP000233551">
    <property type="component" value="Unassembled WGS sequence"/>
</dbReference>
<dbReference type="STRING" id="22663.A0A218VQY5"/>
<dbReference type="PANTHER" id="PTHR32278">
    <property type="entry name" value="F-BOX DOMAIN-CONTAINING PROTEIN"/>
    <property type="match status" value="1"/>
</dbReference>
<organism evidence="2 4">
    <name type="scientific">Punica granatum</name>
    <name type="common">Pomegranate</name>
    <dbReference type="NCBI Taxonomy" id="22663"/>
    <lineage>
        <taxon>Eukaryota</taxon>
        <taxon>Viridiplantae</taxon>
        <taxon>Streptophyta</taxon>
        <taxon>Embryophyta</taxon>
        <taxon>Tracheophyta</taxon>
        <taxon>Spermatophyta</taxon>
        <taxon>Magnoliopsida</taxon>
        <taxon>eudicotyledons</taxon>
        <taxon>Gunneridae</taxon>
        <taxon>Pentapetalae</taxon>
        <taxon>rosids</taxon>
        <taxon>malvids</taxon>
        <taxon>Myrtales</taxon>
        <taxon>Lythraceae</taxon>
        <taxon>Punica</taxon>
    </lineage>
</organism>
<reference evidence="3 5" key="3">
    <citation type="submission" date="2017-11" db="EMBL/GenBank/DDBJ databases">
        <title>De-novo sequencing of pomegranate (Punica granatum L.) genome.</title>
        <authorList>
            <person name="Akparov Z."/>
            <person name="Amiraslanov A."/>
            <person name="Hajiyeva S."/>
            <person name="Abbasov M."/>
            <person name="Kaur K."/>
            <person name="Hamwieh A."/>
            <person name="Solovyev V."/>
            <person name="Salamov A."/>
            <person name="Braich B."/>
            <person name="Kosarev P."/>
            <person name="Mahmoud A."/>
            <person name="Hajiyev E."/>
            <person name="Babayeva S."/>
            <person name="Izzatullayeva V."/>
            <person name="Mammadov A."/>
            <person name="Mammadov A."/>
            <person name="Sharifova S."/>
            <person name="Ojaghi J."/>
            <person name="Eynullazada K."/>
            <person name="Bayramov B."/>
            <person name="Abdulazimova A."/>
            <person name="Shahmuradov I."/>
        </authorList>
    </citation>
    <scope>NUCLEOTIDE SEQUENCE [LARGE SCALE GENOMIC DNA]</scope>
    <source>
        <strain evidence="3">AG2017</strain>
        <strain evidence="5">cv. AG2017</strain>
        <tissue evidence="3">Leaf</tissue>
    </source>
</reference>
<dbReference type="AlphaFoldDB" id="A0A218VQY5"/>
<evidence type="ECO:0000313" key="5">
    <source>
        <dbReference type="Proteomes" id="UP000233551"/>
    </source>
</evidence>
<dbReference type="GeneID" id="116214651"/>
<feature type="domain" description="F-box" evidence="1">
    <location>
        <begin position="1"/>
        <end position="46"/>
    </location>
</feature>
<evidence type="ECO:0000313" key="3">
    <source>
        <dbReference type="EMBL" id="PKI51482.1"/>
    </source>
</evidence>
<dbReference type="Gene3D" id="1.20.1280.50">
    <property type="match status" value="1"/>
</dbReference>
<comment type="caution">
    <text evidence="2">The sequence shown here is derived from an EMBL/GenBank/DDBJ whole genome shotgun (WGS) entry which is preliminary data.</text>
</comment>